<accession>A0A6A6IM25</accession>
<dbReference type="Pfam" id="PF07287">
    <property type="entry name" value="AtuA"/>
    <property type="match status" value="1"/>
</dbReference>
<dbReference type="Proteomes" id="UP000800094">
    <property type="component" value="Unassembled WGS sequence"/>
</dbReference>
<dbReference type="GeneID" id="54574827"/>
<evidence type="ECO:0000313" key="4">
    <source>
        <dbReference type="Proteomes" id="UP000800094"/>
    </source>
</evidence>
<evidence type="ECO:0000259" key="1">
    <source>
        <dbReference type="Pfam" id="PF07287"/>
    </source>
</evidence>
<dbReference type="InterPro" id="IPR056362">
    <property type="entry name" value="AtuA-like_ferredoxin_dom"/>
</dbReference>
<dbReference type="Pfam" id="PF23544">
    <property type="entry name" value="AtuA_ferredoxin"/>
    <property type="match status" value="1"/>
</dbReference>
<evidence type="ECO:0000259" key="2">
    <source>
        <dbReference type="Pfam" id="PF23544"/>
    </source>
</evidence>
<reference evidence="3" key="1">
    <citation type="journal article" date="2020" name="Stud. Mycol.">
        <title>101 Dothideomycetes genomes: a test case for predicting lifestyles and emergence of pathogens.</title>
        <authorList>
            <person name="Haridas S."/>
            <person name="Albert R."/>
            <person name="Binder M."/>
            <person name="Bloem J."/>
            <person name="Labutti K."/>
            <person name="Salamov A."/>
            <person name="Andreopoulos B."/>
            <person name="Baker S."/>
            <person name="Barry K."/>
            <person name="Bills G."/>
            <person name="Bluhm B."/>
            <person name="Cannon C."/>
            <person name="Castanera R."/>
            <person name="Culley D."/>
            <person name="Daum C."/>
            <person name="Ezra D."/>
            <person name="Gonzalez J."/>
            <person name="Henrissat B."/>
            <person name="Kuo A."/>
            <person name="Liang C."/>
            <person name="Lipzen A."/>
            <person name="Lutzoni F."/>
            <person name="Magnuson J."/>
            <person name="Mondo S."/>
            <person name="Nolan M."/>
            <person name="Ohm R."/>
            <person name="Pangilinan J."/>
            <person name="Park H.-J."/>
            <person name="Ramirez L."/>
            <person name="Alfaro M."/>
            <person name="Sun H."/>
            <person name="Tritt A."/>
            <person name="Yoshinaga Y."/>
            <person name="Zwiers L.-H."/>
            <person name="Turgeon B."/>
            <person name="Goodwin S."/>
            <person name="Spatafora J."/>
            <person name="Crous P."/>
            <person name="Grigoriev I."/>
        </authorList>
    </citation>
    <scope>NUCLEOTIDE SEQUENCE</scope>
    <source>
        <strain evidence="3">CBS 122368</strain>
    </source>
</reference>
<dbReference type="OrthoDB" id="10265871at2759"/>
<dbReference type="PANTHER" id="PTHR47585">
    <property type="match status" value="1"/>
</dbReference>
<name>A0A6A6IM25_9PLEO</name>
<keyword evidence="4" id="KW-1185">Reference proteome</keyword>
<dbReference type="InterPro" id="IPR010839">
    <property type="entry name" value="AtuA_N"/>
</dbReference>
<feature type="domain" description="Acyclic terpene utilisation N-terminal" evidence="1">
    <location>
        <begin position="33"/>
        <end position="491"/>
    </location>
</feature>
<gene>
    <name evidence="3" type="ORF">BU26DRAFT_279737</name>
</gene>
<evidence type="ECO:0000313" key="3">
    <source>
        <dbReference type="EMBL" id="KAF2251279.1"/>
    </source>
</evidence>
<dbReference type="PANTHER" id="PTHR47585:SF2">
    <property type="entry name" value="DUF1446 DOMAIN PROTEIN (AFU_ORTHOLOGUE AFUA_6G11420)"/>
    <property type="match status" value="1"/>
</dbReference>
<dbReference type="EMBL" id="ML987193">
    <property type="protein sequence ID" value="KAF2251279.1"/>
    <property type="molecule type" value="Genomic_DNA"/>
</dbReference>
<dbReference type="AlphaFoldDB" id="A0A6A6IM25"/>
<dbReference type="RefSeq" id="XP_033686283.1">
    <property type="nucleotide sequence ID" value="XM_033821497.1"/>
</dbReference>
<protein>
    <submittedName>
        <fullName evidence="3">DUF1446-domain-containing protein</fullName>
    </submittedName>
</protein>
<sequence length="646" mass="71246">MSFLSNVAAKVVNGHTNGTTDDNTSSNGVKRPVRIAGASGGFSDRQRAISSLAKLDVDAIVGDWLSECTMTLHGAQKIDNEKLRVEGKLLEEPAGLFDPTFLENLAPALPDIARKGIKVAVNAGACDTQLLTRVVQEEVERQGLDLKVAYVEGDEVTDTVNRLIKQGEKFPSLMTGENLEDWGYTPIYSQCYLGGAGIAQALDHGADIVICGRVADAAPSVGVGMWWHGWNRDKDFDQIAGSLICGHLIECAAYVTGGYFSGFKRLMEGCHNLGFPIASLYPDGSCAIEKEPDTGGEVSIGTVASQLLYEIQGPLYYGSDVTALLEGIAMWEEGKDRVRVAGVRGLAPPTTTKVGMTAFGGYQAEFHVYICGLDLEAKAEWVERQVRYSAGNAVKELSCFKFSLNGYCPDNPRNQDVATCDLRIFVQTKNKTLVDKSTLDVPGFNRWCMDNGLQGCPGWTLGNDQRQSEGKVYYEYYVSLLPQSEVQHRVVLPWLDGKTIDVRPCAEMKEYPRDQPSYETKDPADLKIFGPTTRGPMGWVVGCRSGDKASDANVGFYVRHDDEWDWLRSLLTIGKIKLMLDEEYKGGKIERFEIPGIRAVHFLLRDHLDRGFNSTSTYDTLGKNVGEYLRAKWVDIPNKFLARGRF</sequence>
<feature type="domain" description="AtuA-like ferredoxin-fold" evidence="2">
    <location>
        <begin position="543"/>
        <end position="633"/>
    </location>
</feature>
<proteinExistence type="predicted"/>
<organism evidence="3 4">
    <name type="scientific">Trematosphaeria pertusa</name>
    <dbReference type="NCBI Taxonomy" id="390896"/>
    <lineage>
        <taxon>Eukaryota</taxon>
        <taxon>Fungi</taxon>
        <taxon>Dikarya</taxon>
        <taxon>Ascomycota</taxon>
        <taxon>Pezizomycotina</taxon>
        <taxon>Dothideomycetes</taxon>
        <taxon>Pleosporomycetidae</taxon>
        <taxon>Pleosporales</taxon>
        <taxon>Massarineae</taxon>
        <taxon>Trematosphaeriaceae</taxon>
        <taxon>Trematosphaeria</taxon>
    </lineage>
</organism>